<evidence type="ECO:0000313" key="3">
    <source>
        <dbReference type="RefSeq" id="XP_033165964.1"/>
    </source>
</evidence>
<evidence type="ECO:0000313" key="2">
    <source>
        <dbReference type="Proteomes" id="UP000515162"/>
    </source>
</evidence>
<evidence type="ECO:0000256" key="1">
    <source>
        <dbReference type="SAM" id="SignalP"/>
    </source>
</evidence>
<protein>
    <submittedName>
        <fullName evidence="3">Uncharacterized protein LOC117144729</fullName>
    </submittedName>
</protein>
<accession>A0A6P8KPX3</accession>
<gene>
    <name evidence="3" type="primary">LOC117144729</name>
</gene>
<dbReference type="AlphaFoldDB" id="A0A6P8KPX3"/>
<sequence length="186" mass="20621">MLRWLFVMKLFMKNKWSYSPRMLLLILILTVLQLLQQGVAATADPDTTTNATCRHATDMWGDPDPNIFYVCSDGGQPLQLECPPGRGFFSGLGYLGCLPYDHWPACRPSEEQVAAQLSAGCDSSTGIVPSPWASPDPNRFFLCPSRNATPLLLNCAAGRGFVASSEVVGCADWSQWRRQMECEAYY</sequence>
<dbReference type="GeneID" id="117144729"/>
<keyword evidence="1" id="KW-0732">Signal</keyword>
<organism evidence="2 3">
    <name type="scientific">Drosophila mauritiana</name>
    <name type="common">Fruit fly</name>
    <dbReference type="NCBI Taxonomy" id="7226"/>
    <lineage>
        <taxon>Eukaryota</taxon>
        <taxon>Metazoa</taxon>
        <taxon>Ecdysozoa</taxon>
        <taxon>Arthropoda</taxon>
        <taxon>Hexapoda</taxon>
        <taxon>Insecta</taxon>
        <taxon>Pterygota</taxon>
        <taxon>Neoptera</taxon>
        <taxon>Endopterygota</taxon>
        <taxon>Diptera</taxon>
        <taxon>Brachycera</taxon>
        <taxon>Muscomorpha</taxon>
        <taxon>Ephydroidea</taxon>
        <taxon>Drosophilidae</taxon>
        <taxon>Drosophila</taxon>
        <taxon>Sophophora</taxon>
    </lineage>
</organism>
<dbReference type="Proteomes" id="UP000515162">
    <property type="component" value="Chromosome 3R"/>
</dbReference>
<reference evidence="3" key="1">
    <citation type="submission" date="2025-08" db="UniProtKB">
        <authorList>
            <consortium name="RefSeq"/>
        </authorList>
    </citation>
    <scope>IDENTIFICATION</scope>
    <source>
        <strain evidence="3">Mau12</strain>
        <tissue evidence="3">Whole Body</tissue>
    </source>
</reference>
<dbReference type="RefSeq" id="XP_033165964.1">
    <property type="nucleotide sequence ID" value="XM_033310073.1"/>
</dbReference>
<feature type="chain" id="PRO_5028459786" evidence="1">
    <location>
        <begin position="41"/>
        <end position="186"/>
    </location>
</feature>
<keyword evidence="2" id="KW-1185">Reference proteome</keyword>
<proteinExistence type="predicted"/>
<feature type="signal peptide" evidence="1">
    <location>
        <begin position="1"/>
        <end position="40"/>
    </location>
</feature>
<name>A0A6P8KPX3_DROMA</name>